<dbReference type="PROSITE" id="PS50304">
    <property type="entry name" value="TUDOR"/>
    <property type="match status" value="2"/>
</dbReference>
<evidence type="ECO:0000256" key="6">
    <source>
        <dbReference type="ARBA" id="ARBA00022664"/>
    </source>
</evidence>
<dbReference type="GO" id="GO:0043204">
    <property type="term" value="C:perikaryon"/>
    <property type="evidence" value="ECO:0007669"/>
    <property type="project" value="UniProtKB-SubCell"/>
</dbReference>
<evidence type="ECO:0000256" key="8">
    <source>
        <dbReference type="ARBA" id="ARBA00023242"/>
    </source>
</evidence>
<accession>A0AAD7WTH7</accession>
<dbReference type="GO" id="GO:0003723">
    <property type="term" value="F:RNA binding"/>
    <property type="evidence" value="ECO:0007669"/>
    <property type="project" value="InterPro"/>
</dbReference>
<dbReference type="EMBL" id="JAINUG010000035">
    <property type="protein sequence ID" value="KAJ8408435.1"/>
    <property type="molecule type" value="Genomic_DNA"/>
</dbReference>
<evidence type="ECO:0000256" key="1">
    <source>
        <dbReference type="ARBA" id="ARBA00004216"/>
    </source>
</evidence>
<comment type="subcellular location">
    <subcellularLocation>
        <location evidence="1">Cytoplasm</location>
        <location evidence="1">Myofibril</location>
        <location evidence="1">Sarcomere</location>
        <location evidence="1">Z line</location>
    </subcellularLocation>
    <subcellularLocation>
        <location evidence="3">Cytoplasmic granule</location>
    </subcellularLocation>
    <subcellularLocation>
        <location evidence="2">Nucleus</location>
        <location evidence="2">Cajal body</location>
    </subcellularLocation>
    <subcellularLocation>
        <location evidence="9">Nucleus</location>
        <location evidence="9">Gem</location>
    </subcellularLocation>
    <subcellularLocation>
        <location evidence="4">Perikaryon</location>
    </subcellularLocation>
</comment>
<gene>
    <name evidence="12" type="ORF">AAFF_G00258490</name>
</gene>
<dbReference type="GO" id="GO:0006397">
    <property type="term" value="P:mRNA processing"/>
    <property type="evidence" value="ECO:0007669"/>
    <property type="project" value="UniProtKB-KW"/>
</dbReference>
<dbReference type="InterPro" id="IPR002999">
    <property type="entry name" value="Tudor"/>
</dbReference>
<comment type="caution">
    <text evidence="12">The sequence shown here is derived from an EMBL/GenBank/DDBJ whole genome shotgun (WGS) entry which is preliminary data.</text>
</comment>
<keyword evidence="6" id="KW-0507">mRNA processing</keyword>
<evidence type="ECO:0000256" key="7">
    <source>
        <dbReference type="ARBA" id="ARBA00023187"/>
    </source>
</evidence>
<feature type="domain" description="Tudor" evidence="11">
    <location>
        <begin position="145"/>
        <end position="203"/>
    </location>
</feature>
<evidence type="ECO:0000256" key="2">
    <source>
        <dbReference type="ARBA" id="ARBA00004408"/>
    </source>
</evidence>
<keyword evidence="8" id="KW-0539">Nucleus</keyword>
<dbReference type="Pfam" id="PF06003">
    <property type="entry name" value="SMN_Tudor"/>
    <property type="match status" value="2"/>
</dbReference>
<evidence type="ECO:0000256" key="10">
    <source>
        <dbReference type="SAM" id="MobiDB-lite"/>
    </source>
</evidence>
<evidence type="ECO:0000313" key="12">
    <source>
        <dbReference type="EMBL" id="KAJ8408435.1"/>
    </source>
</evidence>
<feature type="compositionally biased region" description="Pro residues" evidence="10">
    <location>
        <begin position="281"/>
        <end position="290"/>
    </location>
</feature>
<evidence type="ECO:0000256" key="5">
    <source>
        <dbReference type="ARBA" id="ARBA00005371"/>
    </source>
</evidence>
<dbReference type="AlphaFoldDB" id="A0AAD7WTH7"/>
<sequence>MAECHGDIVYRKDRTDIDCSVAHDNSALLKAYERAVRSFQGSMSEGEDSVNGKKEKSESGSPSDGSEQGTTAEQPQWAVGCRCRAIWSEDGMLYPAELLSVEGERGTVKFDGYGNEEEVELSALLSEGCDQPSGEIQVRRPLNQQWVLGCRCRAVWSEDGLVYPAVLVWEEGGCGRVQFEGYGNEEELDLSALLPPEEPKSGMSDIAAAQVEETGPASCGNTDWRKENSAPSREDSAITLPSGCTTGVARSRYRSRGEPRKEQGRKTTGSWEEERTLPFNFFPPVPPPPESSLGALPLNPPPPPPPPCAWPPRGGPGGGVEDLDSDVTELSTMLLSWYFCGYHTGCYMATQQANAGRRVREMHTVESPLQRYAQEQQWDRGHCRH</sequence>
<feature type="domain" description="Tudor" evidence="11">
    <location>
        <begin position="76"/>
        <end position="134"/>
    </location>
</feature>
<evidence type="ECO:0000256" key="9">
    <source>
        <dbReference type="ARBA" id="ARBA00034695"/>
    </source>
</evidence>
<dbReference type="InterPro" id="IPR047313">
    <property type="entry name" value="SMN_C"/>
</dbReference>
<feature type="compositionally biased region" description="Basic and acidic residues" evidence="10">
    <location>
        <begin position="223"/>
        <end position="236"/>
    </location>
</feature>
<dbReference type="GO" id="GO:0097504">
    <property type="term" value="C:Gemini of Cajal bodies"/>
    <property type="evidence" value="ECO:0007669"/>
    <property type="project" value="UniProtKB-SubCell"/>
</dbReference>
<feature type="region of interest" description="Disordered" evidence="10">
    <location>
        <begin position="213"/>
        <end position="324"/>
    </location>
</feature>
<evidence type="ECO:0000256" key="3">
    <source>
        <dbReference type="ARBA" id="ARBA00004463"/>
    </source>
</evidence>
<proteinExistence type="inferred from homology"/>
<evidence type="ECO:0000256" key="4">
    <source>
        <dbReference type="ARBA" id="ARBA00004484"/>
    </source>
</evidence>
<dbReference type="Proteomes" id="UP001221898">
    <property type="component" value="Unassembled WGS sequence"/>
</dbReference>
<dbReference type="SMART" id="SM00333">
    <property type="entry name" value="TUDOR"/>
    <property type="match status" value="2"/>
</dbReference>
<keyword evidence="13" id="KW-1185">Reference proteome</keyword>
<name>A0AAD7WTH7_9TELE</name>
<evidence type="ECO:0000259" key="11">
    <source>
        <dbReference type="PROSITE" id="PS50304"/>
    </source>
</evidence>
<keyword evidence="7" id="KW-0508">mRNA splicing</keyword>
<dbReference type="InterPro" id="IPR010304">
    <property type="entry name" value="SMN_Tudor"/>
</dbReference>
<dbReference type="SUPFAM" id="SSF63748">
    <property type="entry name" value="Tudor/PWWP/MBT"/>
    <property type="match status" value="2"/>
</dbReference>
<reference evidence="12" key="1">
    <citation type="journal article" date="2023" name="Science">
        <title>Genome structures resolve the early diversification of teleost fishes.</title>
        <authorList>
            <person name="Parey E."/>
            <person name="Louis A."/>
            <person name="Montfort J."/>
            <person name="Bouchez O."/>
            <person name="Roques C."/>
            <person name="Iampietro C."/>
            <person name="Lluch J."/>
            <person name="Castinel A."/>
            <person name="Donnadieu C."/>
            <person name="Desvignes T."/>
            <person name="Floi Bucao C."/>
            <person name="Jouanno E."/>
            <person name="Wen M."/>
            <person name="Mejri S."/>
            <person name="Dirks R."/>
            <person name="Jansen H."/>
            <person name="Henkel C."/>
            <person name="Chen W.J."/>
            <person name="Zahm M."/>
            <person name="Cabau C."/>
            <person name="Klopp C."/>
            <person name="Thompson A.W."/>
            <person name="Robinson-Rechavi M."/>
            <person name="Braasch I."/>
            <person name="Lecointre G."/>
            <person name="Bobe J."/>
            <person name="Postlethwait J.H."/>
            <person name="Berthelot C."/>
            <person name="Roest Crollius H."/>
            <person name="Guiguen Y."/>
        </authorList>
    </citation>
    <scope>NUCLEOTIDE SEQUENCE</scope>
    <source>
        <strain evidence="12">NC1722</strain>
    </source>
</reference>
<dbReference type="GO" id="GO:0015030">
    <property type="term" value="C:Cajal body"/>
    <property type="evidence" value="ECO:0007669"/>
    <property type="project" value="UniProtKB-SubCell"/>
</dbReference>
<dbReference type="Gene3D" id="2.30.30.140">
    <property type="match status" value="2"/>
</dbReference>
<comment type="similarity">
    <text evidence="5">Belongs to the SMN family.</text>
</comment>
<feature type="compositionally biased region" description="Basic and acidic residues" evidence="10">
    <location>
        <begin position="255"/>
        <end position="265"/>
    </location>
</feature>
<feature type="region of interest" description="Disordered" evidence="10">
    <location>
        <begin position="40"/>
        <end position="73"/>
    </location>
</feature>
<protein>
    <recommendedName>
        <fullName evidence="11">Tudor domain-containing protein</fullName>
    </recommendedName>
</protein>
<dbReference type="PANTHER" id="PTHR39267:SF1">
    <property type="entry name" value="SURVIVAL MOTOR NEURON PROTEIN"/>
    <property type="match status" value="1"/>
</dbReference>
<dbReference type="CDD" id="cd22852">
    <property type="entry name" value="SMN_C"/>
    <property type="match status" value="1"/>
</dbReference>
<dbReference type="PANTHER" id="PTHR39267">
    <property type="entry name" value="SURVIVAL MOTOR NEURON-LIKE PROTEIN 1"/>
    <property type="match status" value="1"/>
</dbReference>
<dbReference type="GO" id="GO:0030018">
    <property type="term" value="C:Z disc"/>
    <property type="evidence" value="ECO:0007669"/>
    <property type="project" value="UniProtKB-SubCell"/>
</dbReference>
<dbReference type="InterPro" id="IPR040424">
    <property type="entry name" value="Smn1"/>
</dbReference>
<dbReference type="GO" id="GO:0008380">
    <property type="term" value="P:RNA splicing"/>
    <property type="evidence" value="ECO:0007669"/>
    <property type="project" value="UniProtKB-KW"/>
</dbReference>
<evidence type="ECO:0000313" key="13">
    <source>
        <dbReference type="Proteomes" id="UP001221898"/>
    </source>
</evidence>
<feature type="compositionally biased region" description="Pro residues" evidence="10">
    <location>
        <begin position="298"/>
        <end position="314"/>
    </location>
</feature>
<organism evidence="12 13">
    <name type="scientific">Aldrovandia affinis</name>
    <dbReference type="NCBI Taxonomy" id="143900"/>
    <lineage>
        <taxon>Eukaryota</taxon>
        <taxon>Metazoa</taxon>
        <taxon>Chordata</taxon>
        <taxon>Craniata</taxon>
        <taxon>Vertebrata</taxon>
        <taxon>Euteleostomi</taxon>
        <taxon>Actinopterygii</taxon>
        <taxon>Neopterygii</taxon>
        <taxon>Teleostei</taxon>
        <taxon>Notacanthiformes</taxon>
        <taxon>Halosauridae</taxon>
        <taxon>Aldrovandia</taxon>
    </lineage>
</organism>